<comment type="caution">
    <text evidence="1">The sequence shown here is derived from an EMBL/GenBank/DDBJ whole genome shotgun (WGS) entry which is preliminary data.</text>
</comment>
<evidence type="ECO:0000313" key="1">
    <source>
        <dbReference type="EMBL" id="KAG7373104.1"/>
    </source>
</evidence>
<reference evidence="1" key="2">
    <citation type="submission" date="2021-04" db="EMBL/GenBank/DDBJ databases">
        <authorList>
            <person name="Podell S."/>
        </authorList>
    </citation>
    <scope>NUCLEOTIDE SEQUENCE</scope>
    <source>
        <strain evidence="1">Hildebrandi</strain>
    </source>
</reference>
<reference evidence="1" key="1">
    <citation type="journal article" date="2021" name="Sci. Rep.">
        <title>Diploid genomic architecture of Nitzschia inconspicua, an elite biomass production diatom.</title>
        <authorList>
            <person name="Oliver A."/>
            <person name="Podell S."/>
            <person name="Pinowska A."/>
            <person name="Traller J.C."/>
            <person name="Smith S.R."/>
            <person name="McClure R."/>
            <person name="Beliaev A."/>
            <person name="Bohutskyi P."/>
            <person name="Hill E.A."/>
            <person name="Rabines A."/>
            <person name="Zheng H."/>
            <person name="Allen L.Z."/>
            <person name="Kuo A."/>
            <person name="Grigoriev I.V."/>
            <person name="Allen A.E."/>
            <person name="Hazlebeck D."/>
            <person name="Allen E.E."/>
        </authorList>
    </citation>
    <scope>NUCLEOTIDE SEQUENCE</scope>
    <source>
        <strain evidence="1">Hildebrandi</strain>
    </source>
</reference>
<keyword evidence="2" id="KW-1185">Reference proteome</keyword>
<accession>A0A9K3M3I4</accession>
<dbReference type="AlphaFoldDB" id="A0A9K3M3I4"/>
<protein>
    <recommendedName>
        <fullName evidence="3">Tesmin/TSO1-like CXC domain-containing protein</fullName>
    </recommendedName>
</protein>
<sequence>MDPRDVKNALGLLAIVLEVSESGAGGIQVVTTHGLITTENGKGPYWLPSDRCSVPRVQDVAMPWGLNTVQRDIQKNIFDLERCRKISIQKAYRFQHPMSVEGGKGCGCEGNKCTNFCGCIKAKKKCTERCGCKGGATTNTIEELNYT</sequence>
<evidence type="ECO:0008006" key="3">
    <source>
        <dbReference type="Google" id="ProtNLM"/>
    </source>
</evidence>
<evidence type="ECO:0000313" key="2">
    <source>
        <dbReference type="Proteomes" id="UP000693970"/>
    </source>
</evidence>
<name>A0A9K3M3I4_9STRA</name>
<gene>
    <name evidence="1" type="ORF">IV203_033828</name>
</gene>
<dbReference type="Proteomes" id="UP000693970">
    <property type="component" value="Unassembled WGS sequence"/>
</dbReference>
<organism evidence="1 2">
    <name type="scientific">Nitzschia inconspicua</name>
    <dbReference type="NCBI Taxonomy" id="303405"/>
    <lineage>
        <taxon>Eukaryota</taxon>
        <taxon>Sar</taxon>
        <taxon>Stramenopiles</taxon>
        <taxon>Ochrophyta</taxon>
        <taxon>Bacillariophyta</taxon>
        <taxon>Bacillariophyceae</taxon>
        <taxon>Bacillariophycidae</taxon>
        <taxon>Bacillariales</taxon>
        <taxon>Bacillariaceae</taxon>
        <taxon>Nitzschia</taxon>
    </lineage>
</organism>
<dbReference type="EMBL" id="JAGRRH010000002">
    <property type="protein sequence ID" value="KAG7373104.1"/>
    <property type="molecule type" value="Genomic_DNA"/>
</dbReference>
<proteinExistence type="predicted"/>